<comment type="caution">
    <text evidence="2">The sequence shown here is derived from an EMBL/GenBank/DDBJ whole genome shotgun (WGS) entry which is preliminary data.</text>
</comment>
<evidence type="ECO:0000313" key="2">
    <source>
        <dbReference type="EMBL" id="MBB5324589.1"/>
    </source>
</evidence>
<dbReference type="InterPro" id="IPR014256">
    <property type="entry name" value="Spore_VI_D"/>
</dbReference>
<dbReference type="Pfam" id="PF01476">
    <property type="entry name" value="LysM"/>
    <property type="match status" value="1"/>
</dbReference>
<accession>A0A7W8IQ69</accession>
<dbReference type="Proteomes" id="UP000520011">
    <property type="component" value="Unassembled WGS sequence"/>
</dbReference>
<dbReference type="InterPro" id="IPR048862">
    <property type="entry name" value="SPOCS_spoVID_N"/>
</dbReference>
<dbReference type="PROSITE" id="PS51782">
    <property type="entry name" value="LYSM"/>
    <property type="match status" value="1"/>
</dbReference>
<dbReference type="Pfam" id="PF20918">
    <property type="entry name" value="SPOCS_spoVID-N"/>
    <property type="match status" value="1"/>
</dbReference>
<dbReference type="NCBIfam" id="TIGR02907">
    <property type="entry name" value="spore_VI_D"/>
    <property type="match status" value="1"/>
</dbReference>
<dbReference type="EMBL" id="JACHEP010000007">
    <property type="protein sequence ID" value="MBB5324589.1"/>
    <property type="molecule type" value="Genomic_DNA"/>
</dbReference>
<name>A0A7W8IQ69_9BACL</name>
<keyword evidence="3" id="KW-1185">Reference proteome</keyword>
<dbReference type="RefSeq" id="WP_183253439.1">
    <property type="nucleotide sequence ID" value="NZ_JACHEP010000007.1"/>
</dbReference>
<evidence type="ECO:0000313" key="3">
    <source>
        <dbReference type="Proteomes" id="UP000520011"/>
    </source>
</evidence>
<dbReference type="InterPro" id="IPR018392">
    <property type="entry name" value="LysM"/>
</dbReference>
<reference evidence="2 3" key="1">
    <citation type="submission" date="2020-08" db="EMBL/GenBank/DDBJ databases">
        <title>Genomic Encyclopedia of Type Strains, Phase IV (KMG-IV): sequencing the most valuable type-strain genomes for metagenomic binning, comparative biology and taxonomic classification.</title>
        <authorList>
            <person name="Goeker M."/>
        </authorList>
    </citation>
    <scope>NUCLEOTIDE SEQUENCE [LARGE SCALE GENOMIC DNA]</scope>
    <source>
        <strain evidence="2 3">DSM 16325</strain>
    </source>
</reference>
<sequence>MEQSYLRFSLEESIWFKRGQGVAEFLSISLDPVISVDEYDHYITIRGALELSGEYRMADDDGEEADLYDFSTRRFVQRITTREDGVSELFHHFPVDITIPKNRIFSLDEVYVTVESFDYDLGSDGRLSLVADISISGMLEEEEAETEREPSWFEPFEAVARKEWYEQEMLAEASEHVQATAERSEEGLVGHIDIVPNEPEVMKRSEDDEQALVASAVATDERNENSEPLLAKEPEVAHQNEAKVSIGTAKQEQENQIVEENAKPRKENALYLTSLFKEQGEDFSRVKICIVQQGDSMDKIAKRYDISIQQLLRANHLEHETDLSEGQLLYIPIPVNQRA</sequence>
<dbReference type="Gene3D" id="3.10.350.10">
    <property type="entry name" value="LysM domain"/>
    <property type="match status" value="1"/>
</dbReference>
<proteinExistence type="predicted"/>
<dbReference type="SMART" id="SM00257">
    <property type="entry name" value="LysM"/>
    <property type="match status" value="1"/>
</dbReference>
<dbReference type="InterPro" id="IPR036779">
    <property type="entry name" value="LysM_dom_sf"/>
</dbReference>
<organism evidence="2 3">
    <name type="scientific">Anoxybacteroides tepidamans</name>
    <dbReference type="NCBI Taxonomy" id="265948"/>
    <lineage>
        <taxon>Bacteria</taxon>
        <taxon>Bacillati</taxon>
        <taxon>Bacillota</taxon>
        <taxon>Bacilli</taxon>
        <taxon>Bacillales</taxon>
        <taxon>Anoxybacillaceae</taxon>
        <taxon>Anoxybacteroides</taxon>
    </lineage>
</organism>
<dbReference type="CDD" id="cd00118">
    <property type="entry name" value="LysM"/>
    <property type="match status" value="1"/>
</dbReference>
<protein>
    <submittedName>
        <fullName evidence="2">Stage VI sporulation protein D</fullName>
    </submittedName>
</protein>
<evidence type="ECO:0000259" key="1">
    <source>
        <dbReference type="PROSITE" id="PS51782"/>
    </source>
</evidence>
<dbReference type="SUPFAM" id="SSF54106">
    <property type="entry name" value="LysM domain"/>
    <property type="match status" value="1"/>
</dbReference>
<dbReference type="AlphaFoldDB" id="A0A7W8IQ69"/>
<feature type="domain" description="LysM" evidence="1">
    <location>
        <begin position="287"/>
        <end position="331"/>
    </location>
</feature>
<gene>
    <name evidence="2" type="ORF">HNQ34_001686</name>
</gene>